<protein>
    <submittedName>
        <fullName evidence="2">Uncharacterized protein</fullName>
    </submittedName>
</protein>
<feature type="region of interest" description="Disordered" evidence="1">
    <location>
        <begin position="151"/>
        <end position="172"/>
    </location>
</feature>
<dbReference type="AlphaFoldDB" id="A0A409VVC8"/>
<comment type="caution">
    <text evidence="2">The sequence shown here is derived from an EMBL/GenBank/DDBJ whole genome shotgun (WGS) entry which is preliminary data.</text>
</comment>
<evidence type="ECO:0000313" key="2">
    <source>
        <dbReference type="EMBL" id="PPQ70199.1"/>
    </source>
</evidence>
<feature type="compositionally biased region" description="Acidic residues" evidence="1">
    <location>
        <begin position="88"/>
        <end position="97"/>
    </location>
</feature>
<keyword evidence="3" id="KW-1185">Reference proteome</keyword>
<organism evidence="2 3">
    <name type="scientific">Panaeolus cyanescens</name>
    <dbReference type="NCBI Taxonomy" id="181874"/>
    <lineage>
        <taxon>Eukaryota</taxon>
        <taxon>Fungi</taxon>
        <taxon>Dikarya</taxon>
        <taxon>Basidiomycota</taxon>
        <taxon>Agaricomycotina</taxon>
        <taxon>Agaricomycetes</taxon>
        <taxon>Agaricomycetidae</taxon>
        <taxon>Agaricales</taxon>
        <taxon>Agaricineae</taxon>
        <taxon>Galeropsidaceae</taxon>
        <taxon>Panaeolus</taxon>
    </lineage>
</organism>
<feature type="region of interest" description="Disordered" evidence="1">
    <location>
        <begin position="1"/>
        <end position="97"/>
    </location>
</feature>
<proteinExistence type="predicted"/>
<dbReference type="Proteomes" id="UP000284842">
    <property type="component" value="Unassembled WGS sequence"/>
</dbReference>
<reference evidence="2 3" key="1">
    <citation type="journal article" date="2018" name="Evol. Lett.">
        <title>Horizontal gene cluster transfer increased hallucinogenic mushroom diversity.</title>
        <authorList>
            <person name="Reynolds H.T."/>
            <person name="Vijayakumar V."/>
            <person name="Gluck-Thaler E."/>
            <person name="Korotkin H.B."/>
            <person name="Matheny P.B."/>
            <person name="Slot J.C."/>
        </authorList>
    </citation>
    <scope>NUCLEOTIDE SEQUENCE [LARGE SCALE GENOMIC DNA]</scope>
    <source>
        <strain evidence="2 3">2629</strain>
    </source>
</reference>
<dbReference type="EMBL" id="NHTK01005962">
    <property type="protein sequence ID" value="PPQ70199.1"/>
    <property type="molecule type" value="Genomic_DNA"/>
</dbReference>
<gene>
    <name evidence="2" type="ORF">CVT24_003915</name>
</gene>
<evidence type="ECO:0000313" key="3">
    <source>
        <dbReference type="Proteomes" id="UP000284842"/>
    </source>
</evidence>
<name>A0A409VVC8_9AGAR</name>
<feature type="compositionally biased region" description="Basic and acidic residues" evidence="1">
    <location>
        <begin position="19"/>
        <end position="32"/>
    </location>
</feature>
<evidence type="ECO:0000256" key="1">
    <source>
        <dbReference type="SAM" id="MobiDB-lite"/>
    </source>
</evidence>
<feature type="compositionally biased region" description="Polar residues" evidence="1">
    <location>
        <begin position="64"/>
        <end position="74"/>
    </location>
</feature>
<dbReference type="InParanoid" id="A0A409VVC8"/>
<accession>A0A409VVC8</accession>
<sequence>MPLTEAQKIVEQYRVPKSHTIDHSLLDKEKNTKVPRSILRKPITGKDERDKAAKQHSDSSSSSTLVGSTPTHSFVEQRKTSSHRCSNEDYEEDDLEEGAIIGSAQRIKFESGVKPRVLTVQRGFITHKGEKLYLLKDAASAAKALNHIDKGKEGDDVKGAGVNPSGRKRSKTMISMKHLKPVKEWMQ</sequence>
<feature type="compositionally biased region" description="Basic and acidic residues" evidence="1">
    <location>
        <begin position="44"/>
        <end position="57"/>
    </location>
</feature>